<dbReference type="GO" id="GO:0003730">
    <property type="term" value="F:mRNA 3'-UTR binding"/>
    <property type="evidence" value="ECO:0007669"/>
    <property type="project" value="TreeGrafter"/>
</dbReference>
<dbReference type="PANTHER" id="PTHR12962:SF3">
    <property type="entry name" value="CALCIUM-REGULATED HEAT-STABLE PROTEIN 1"/>
    <property type="match status" value="1"/>
</dbReference>
<dbReference type="FunCoup" id="A0A6P8P7P1">
    <property type="interactions" value="852"/>
</dbReference>
<protein>
    <submittedName>
        <fullName evidence="5">Calcium-regulated heat-stable protein 1 isoform X1</fullName>
    </submittedName>
</protein>
<dbReference type="CDD" id="cd04458">
    <property type="entry name" value="CSP_CDS"/>
    <property type="match status" value="1"/>
</dbReference>
<dbReference type="InterPro" id="IPR002059">
    <property type="entry name" value="CSP_DNA-bd"/>
</dbReference>
<evidence type="ECO:0000313" key="4">
    <source>
        <dbReference type="Proteomes" id="UP000515159"/>
    </source>
</evidence>
<dbReference type="RefSeq" id="XP_033771028.1">
    <property type="nucleotide sequence ID" value="XM_033915137.1"/>
</dbReference>
<dbReference type="Gene3D" id="2.40.50.140">
    <property type="entry name" value="Nucleic acid-binding proteins"/>
    <property type="match status" value="1"/>
</dbReference>
<sequence length="169" mass="18316">MRAHKRAAMSSTSTSPVPGQTTSSPALALSPQAPESPGTLRPQAGHRSRERSQSPLRGHLIPSPLPTRRSRTFSATVRASEGPVHKGVCKYFSRSKGHGFITPNDSGPDIFVHVSDIEGEYVPMERDEVTYKVCSIPPKNEKLQAVEVRITHLAAGIKHETWSGHSSSS</sequence>
<dbReference type="PANTHER" id="PTHR12962">
    <property type="entry name" value="CALCIUM-REGULATED HEAT STABLE PROTEIN CRHSP-24-RELATED"/>
    <property type="match status" value="1"/>
</dbReference>
<evidence type="ECO:0000256" key="1">
    <source>
        <dbReference type="ARBA" id="ARBA00022553"/>
    </source>
</evidence>
<dbReference type="InterPro" id="IPR011129">
    <property type="entry name" value="CSD"/>
</dbReference>
<dbReference type="GeneID" id="117345870"/>
<proteinExistence type="predicted"/>
<keyword evidence="4" id="KW-1185">Reference proteome</keyword>
<dbReference type="SUPFAM" id="SSF50249">
    <property type="entry name" value="Nucleic acid-binding proteins"/>
    <property type="match status" value="1"/>
</dbReference>
<name>A0A6P8P7P1_GEOSA</name>
<reference evidence="5" key="1">
    <citation type="submission" date="2025-08" db="UniProtKB">
        <authorList>
            <consortium name="RefSeq"/>
        </authorList>
    </citation>
    <scope>IDENTIFICATION</scope>
</reference>
<dbReference type="PROSITE" id="PS51857">
    <property type="entry name" value="CSD_2"/>
    <property type="match status" value="1"/>
</dbReference>
<dbReference type="Pfam" id="PF00313">
    <property type="entry name" value="CSD"/>
    <property type="match status" value="1"/>
</dbReference>
<dbReference type="GO" id="GO:0043488">
    <property type="term" value="P:regulation of mRNA stability"/>
    <property type="evidence" value="ECO:0007669"/>
    <property type="project" value="TreeGrafter"/>
</dbReference>
<dbReference type="GO" id="GO:0005737">
    <property type="term" value="C:cytoplasm"/>
    <property type="evidence" value="ECO:0007669"/>
    <property type="project" value="TreeGrafter"/>
</dbReference>
<dbReference type="AlphaFoldDB" id="A0A6P8P7P1"/>
<evidence type="ECO:0000313" key="5">
    <source>
        <dbReference type="RefSeq" id="XP_033771028.1"/>
    </source>
</evidence>
<keyword evidence="1" id="KW-0597">Phosphoprotein</keyword>
<dbReference type="InterPro" id="IPR052069">
    <property type="entry name" value="Ca-reg_mRNA-binding_domain"/>
</dbReference>
<dbReference type="InParanoid" id="A0A6P8P7P1"/>
<evidence type="ECO:0000256" key="2">
    <source>
        <dbReference type="SAM" id="MobiDB-lite"/>
    </source>
</evidence>
<gene>
    <name evidence="5" type="primary">CARHSP1</name>
</gene>
<dbReference type="InterPro" id="IPR019844">
    <property type="entry name" value="CSD_CS"/>
</dbReference>
<dbReference type="CTD" id="23589"/>
<organism evidence="4 5">
    <name type="scientific">Geotrypetes seraphini</name>
    <name type="common">Gaboon caecilian</name>
    <name type="synonym">Caecilia seraphini</name>
    <dbReference type="NCBI Taxonomy" id="260995"/>
    <lineage>
        <taxon>Eukaryota</taxon>
        <taxon>Metazoa</taxon>
        <taxon>Chordata</taxon>
        <taxon>Craniata</taxon>
        <taxon>Vertebrata</taxon>
        <taxon>Euteleostomi</taxon>
        <taxon>Amphibia</taxon>
        <taxon>Gymnophiona</taxon>
        <taxon>Geotrypetes</taxon>
    </lineage>
</organism>
<feature type="compositionally biased region" description="Polar residues" evidence="2">
    <location>
        <begin position="9"/>
        <end position="25"/>
    </location>
</feature>
<dbReference type="Proteomes" id="UP000515159">
    <property type="component" value="Chromosome 11"/>
</dbReference>
<evidence type="ECO:0000259" key="3">
    <source>
        <dbReference type="PROSITE" id="PS51857"/>
    </source>
</evidence>
<dbReference type="FunFam" id="2.40.50.140:FF:000086">
    <property type="entry name" value="Cold shock domain-containing protein C2"/>
    <property type="match status" value="1"/>
</dbReference>
<dbReference type="InterPro" id="IPR012340">
    <property type="entry name" value="NA-bd_OB-fold"/>
</dbReference>
<feature type="region of interest" description="Disordered" evidence="2">
    <location>
        <begin position="1"/>
        <end position="79"/>
    </location>
</feature>
<feature type="domain" description="CSD" evidence="3">
    <location>
        <begin position="84"/>
        <end position="150"/>
    </location>
</feature>
<dbReference type="SMART" id="SM00357">
    <property type="entry name" value="CSP"/>
    <property type="match status" value="1"/>
</dbReference>
<dbReference type="OrthoDB" id="448492at2759"/>
<dbReference type="KEGG" id="gsh:117345870"/>
<dbReference type="PROSITE" id="PS00352">
    <property type="entry name" value="CSD_1"/>
    <property type="match status" value="1"/>
</dbReference>
<accession>A0A6P8P7P1</accession>